<organism evidence="3 4">
    <name type="scientific">Arsenicitalea aurantiaca</name>
    <dbReference type="NCBI Taxonomy" id="1783274"/>
    <lineage>
        <taxon>Bacteria</taxon>
        <taxon>Pseudomonadati</taxon>
        <taxon>Pseudomonadota</taxon>
        <taxon>Alphaproteobacteria</taxon>
        <taxon>Hyphomicrobiales</taxon>
        <taxon>Devosiaceae</taxon>
        <taxon>Arsenicitalea</taxon>
    </lineage>
</organism>
<feature type="transmembrane region" description="Helical" evidence="1">
    <location>
        <begin position="172"/>
        <end position="194"/>
    </location>
</feature>
<evidence type="ECO:0000256" key="1">
    <source>
        <dbReference type="SAM" id="Phobius"/>
    </source>
</evidence>
<sequence length="1487" mass="153691">MWRMRHTHRRFPGRGQSQISVGADGANVFIVMLKTLLPSAPSSPPRPRNAQLPLYKITMRIANLLARSLTPCLKTALLQHHQYQYAPFVALRFNFDSTCSSKKSVPRSPMRVEQSLCMGTLHRTFWGRHSGAGTIWGQSMKKTNRNLRARAAARRAALPNLQGVVPARLGRIGLLSGTAIATGAFAGLAGMVALPTPAMAQWATTNGGLNYVAAGAVGPGSFTAPGNGWLTSVGYFSGGEESATVTNNSAAQALLINAQRYDGIVYVSPNSTITSTGGSARHGILVTPGTLGAPNTARPLQSLTFNIEGDVDTSGAPGGDALRINGSGNANASSLNNAFNIDITVAETGSLVGGDDGVQIVGLRGTLNLTNHGLIQGTGNSGVPSEGFQVLQNGVLNTPVAGNINLINTGEIYGSRTTAAGDAVLLSTTGNVSITNTGTIEGGISGIDVSNAGLVEIFNHSYGSVIGDVHGIIIPNADQVRINNSGGLVGGLTQDGIFLNGVSGDGTLLNGNSVVINNSGLDKFSNPRDGGVIAGNIDGIDIDNVASGNILINNSSSTFGEITYTGGLIVGVTNDGIDIAGAGGNVVISNTGTRGGQIDQTDLDPEFNPDVFVGLLDGDQETPSPVVAGPNLLYTGIWGLGRHGIVMVDVEGFVGFDNTDGLLVGHEDGLRVIDVEGVTGSDAALATDIDDFAGEGFVALAINNTNGMMWGGDDGLRGDNLDGSVFLLNDGGTVFGGENAIDLSDIWQGNVYIQNNGGTIQGLYDDAIRIREVDRSDGNGGGVFILNGAIEDGTGALIGGGKILSGDSAISISDARTAAIANGASGWIIGDGGSGQAVISLSGLSRSGSLGEEGATVAGASVVNDGIIASRALPGFVYSPDPLDETPSDDWTLPDKSVVRESTLDLVTLNAQLLAFENYVLFGGDMAQLDSLSNYEDVANDRAIQSEDSGATHVVNRGQMFGRVNLDGRNGAWNTGVGNTIDNAGTWFVTGWNGLSGGINDVINNSGWIQSAFDNDDDEWTGFRTNRFNNSGVLSLVDGAVDDRMMIRGNFAGSGSSLLALDVDLADADADRLRLRDGTVTGQTGIIVRLVNGDNGEINERIELVSYDDWETLDTAFVLSAYSDNYIEIGGRAYIEDGLLAWFLEQDYYDRDFDLVSGWGPGAVNAPRIITGAQTVFYETLGVVEDHIYGGQFAAGGGGGADLLYLPEAESSAPAGRQGGVWAKATGSWTDRDTTVTLDGNPDPFDTSSEQDVYSVIGGVDFKPGGIGSPFRIGVFGGYVASDLSFALGEDGVVYEGGLVGAYAAYNDGALFADVTVKADLLNATYSFFDEEIETGITNYGAAANLGYRFDLGNAAFFEPVASIAYVTSEIDDITGGGGVIAFENGSSLRAGIGAKIGTTIATGDMSTELSLLGKLWNEFEDANTVTVSGPGNATFTDGISGTFGEVAATATVTSADGGLSGFVSANGKFGEDFSSYGASAGLRVGF</sequence>
<dbReference type="SUPFAM" id="SSF103515">
    <property type="entry name" value="Autotransporter"/>
    <property type="match status" value="1"/>
</dbReference>
<protein>
    <submittedName>
        <fullName evidence="3">Autotransporter domain-containing protein</fullName>
    </submittedName>
</protein>
<dbReference type="InterPro" id="IPR005546">
    <property type="entry name" value="Autotransporte_beta"/>
</dbReference>
<evidence type="ECO:0000259" key="2">
    <source>
        <dbReference type="PROSITE" id="PS51208"/>
    </source>
</evidence>
<name>A0A433XB75_9HYPH</name>
<feature type="domain" description="Autotransporter" evidence="2">
    <location>
        <begin position="1214"/>
        <end position="1487"/>
    </location>
</feature>
<keyword evidence="1" id="KW-1133">Transmembrane helix</keyword>
<evidence type="ECO:0000313" key="4">
    <source>
        <dbReference type="Proteomes" id="UP000281547"/>
    </source>
</evidence>
<keyword evidence="1" id="KW-0812">Transmembrane</keyword>
<comment type="caution">
    <text evidence="3">The sequence shown here is derived from an EMBL/GenBank/DDBJ whole genome shotgun (WGS) entry which is preliminary data.</text>
</comment>
<proteinExistence type="predicted"/>
<dbReference type="Proteomes" id="UP000281547">
    <property type="component" value="Unassembled WGS sequence"/>
</dbReference>
<dbReference type="Pfam" id="PF03797">
    <property type="entry name" value="Autotransporter"/>
    <property type="match status" value="1"/>
</dbReference>
<dbReference type="PROSITE" id="PS51208">
    <property type="entry name" value="AUTOTRANSPORTER"/>
    <property type="match status" value="1"/>
</dbReference>
<accession>A0A433XB75</accession>
<dbReference type="InterPro" id="IPR036709">
    <property type="entry name" value="Autotransporte_beta_dom_sf"/>
</dbReference>
<dbReference type="Gene3D" id="2.40.128.130">
    <property type="entry name" value="Autotransporter beta-domain"/>
    <property type="match status" value="1"/>
</dbReference>
<gene>
    <name evidence="3" type="ORF">EMQ25_10685</name>
</gene>
<dbReference type="SMART" id="SM00869">
    <property type="entry name" value="Autotransporter"/>
    <property type="match status" value="1"/>
</dbReference>
<keyword evidence="4" id="KW-1185">Reference proteome</keyword>
<keyword evidence="1" id="KW-0472">Membrane</keyword>
<dbReference type="EMBL" id="RZNJ01000003">
    <property type="protein sequence ID" value="RUT31312.1"/>
    <property type="molecule type" value="Genomic_DNA"/>
</dbReference>
<reference evidence="3 4" key="1">
    <citation type="journal article" date="2016" name="Int. J. Syst. Evol. Microbiol.">
        <title>Arsenicitalea aurantiaca gen. nov., sp. nov., a new member of the family Hyphomicrobiaceae, isolated from high-arsenic sediment.</title>
        <authorList>
            <person name="Mu Y."/>
            <person name="Zhou L."/>
            <person name="Zeng X.C."/>
            <person name="Liu L."/>
            <person name="Pan Y."/>
            <person name="Chen X."/>
            <person name="Wang J."/>
            <person name="Li S."/>
            <person name="Li W.J."/>
            <person name="Wang Y."/>
        </authorList>
    </citation>
    <scope>NUCLEOTIDE SEQUENCE [LARGE SCALE GENOMIC DNA]</scope>
    <source>
        <strain evidence="3 4">42-50</strain>
    </source>
</reference>
<evidence type="ECO:0000313" key="3">
    <source>
        <dbReference type="EMBL" id="RUT31312.1"/>
    </source>
</evidence>